<dbReference type="AlphaFoldDB" id="A0A432XUN2"/>
<evidence type="ECO:0000256" key="4">
    <source>
        <dbReference type="SAM" id="Coils"/>
    </source>
</evidence>
<dbReference type="InterPro" id="IPR000160">
    <property type="entry name" value="GGDEF_dom"/>
</dbReference>
<feature type="transmembrane region" description="Helical" evidence="5">
    <location>
        <begin position="309"/>
        <end position="331"/>
    </location>
</feature>
<feature type="transmembrane region" description="Helical" evidence="5">
    <location>
        <begin position="286"/>
        <end position="303"/>
    </location>
</feature>
<keyword evidence="5" id="KW-1133">Transmembrane helix</keyword>
<organism evidence="8 9">
    <name type="scientific">Pseudidiomarina homiensis</name>
    <dbReference type="NCBI Taxonomy" id="364198"/>
    <lineage>
        <taxon>Bacteria</taxon>
        <taxon>Pseudomonadati</taxon>
        <taxon>Pseudomonadota</taxon>
        <taxon>Gammaproteobacteria</taxon>
        <taxon>Alteromonadales</taxon>
        <taxon>Idiomarinaceae</taxon>
        <taxon>Pseudidiomarina</taxon>
    </lineage>
</organism>
<feature type="domain" description="GGDEF" evidence="7">
    <location>
        <begin position="439"/>
        <end position="572"/>
    </location>
</feature>
<gene>
    <name evidence="8" type="ORF">CWI70_11600</name>
</gene>
<dbReference type="RefSeq" id="WP_126773922.1">
    <property type="nucleotide sequence ID" value="NZ_PIPX01000003.1"/>
</dbReference>
<dbReference type="GO" id="GO:0043709">
    <property type="term" value="P:cell adhesion involved in single-species biofilm formation"/>
    <property type="evidence" value="ECO:0007669"/>
    <property type="project" value="TreeGrafter"/>
</dbReference>
<dbReference type="EC" id="2.7.7.65" evidence="2"/>
<dbReference type="InterPro" id="IPR011623">
    <property type="entry name" value="7TMR_DISM_rcpt_extracell_dom1"/>
</dbReference>
<dbReference type="InterPro" id="IPR011622">
    <property type="entry name" value="7TMR_DISM_rcpt_extracell_dom2"/>
</dbReference>
<evidence type="ECO:0000256" key="1">
    <source>
        <dbReference type="ARBA" id="ARBA00001946"/>
    </source>
</evidence>
<feature type="transmembrane region" description="Helical" evidence="5">
    <location>
        <begin position="194"/>
        <end position="214"/>
    </location>
</feature>
<feature type="signal peptide" evidence="6">
    <location>
        <begin position="1"/>
        <end position="31"/>
    </location>
</feature>
<feature type="transmembrane region" description="Helical" evidence="5">
    <location>
        <begin position="338"/>
        <end position="359"/>
    </location>
</feature>
<dbReference type="CDD" id="cd01949">
    <property type="entry name" value="GGDEF"/>
    <property type="match status" value="1"/>
</dbReference>
<dbReference type="GO" id="GO:1902201">
    <property type="term" value="P:negative regulation of bacterial-type flagellum-dependent cell motility"/>
    <property type="evidence" value="ECO:0007669"/>
    <property type="project" value="TreeGrafter"/>
</dbReference>
<keyword evidence="5" id="KW-0812">Transmembrane</keyword>
<dbReference type="InterPro" id="IPR043128">
    <property type="entry name" value="Rev_trsase/Diguanyl_cyclase"/>
</dbReference>
<feature type="coiled-coil region" evidence="4">
    <location>
        <begin position="501"/>
        <end position="528"/>
    </location>
</feature>
<dbReference type="PROSITE" id="PS51257">
    <property type="entry name" value="PROKAR_LIPOPROTEIN"/>
    <property type="match status" value="1"/>
</dbReference>
<sequence length="583" mass="65176">MTALLRQLSWLLMSWLLVSCIVLIFSTAAHAAIPTSQISAEPIKLESFPIEYSVAPRDAMSLNEVRALTFTPYESQLALGTEAKSVWLRFRLENTASVPRRVFIHFPEAYHNRAVGFYELRDGLLSNKIKIDLNNAKQHPSMIREQAVYDTTLGAGESATFYVHSWSYSHQWFALNVYDEQHSRNALAGTMLDIALMVGILLALIIFNFLLYFSSRSIENVYYALYLISGATWIALSYGLLGNMFGLFGDIALQFHLSLMAMAAFLILFMIAIFDTKRSFPTEHKILSLLLAVIVADFVYGIFDIVGALSYASTIAAIMIVVTLSVGLSIWRKGHPLAIYFLLGHGFFFVFNALAVLYYKSILDFSYVTKHGVGIGIMLEALMLAFIVAYRIKMLEQVKASQEQLRIEAQTDSLTGLYNRRYFHRRANELLAKAKHQNVPLVVLAIDLDDFKQVNDAYGHHVGDQVLVQLAELLRASCRSHDVVARFGGEEFVILLYRTSLSSAEAIAETLRQQVRELKLAAEQADLTVTVSIGVSEVDLNVSSIELALHDADTALYQAKGNGRDRVCVYGDAQDVSLARESN</sequence>
<accession>A0A432XUN2</accession>
<feature type="transmembrane region" description="Helical" evidence="5">
    <location>
        <begin position="371"/>
        <end position="392"/>
    </location>
</feature>
<dbReference type="SMART" id="SM00267">
    <property type="entry name" value="GGDEF"/>
    <property type="match status" value="1"/>
</dbReference>
<evidence type="ECO:0000256" key="3">
    <source>
        <dbReference type="ARBA" id="ARBA00034247"/>
    </source>
</evidence>
<dbReference type="OrthoDB" id="5289013at2"/>
<dbReference type="PANTHER" id="PTHR45138:SF9">
    <property type="entry name" value="DIGUANYLATE CYCLASE DGCM-RELATED"/>
    <property type="match status" value="1"/>
</dbReference>
<dbReference type="Gene3D" id="2.60.40.2380">
    <property type="match status" value="1"/>
</dbReference>
<feature type="transmembrane region" description="Helical" evidence="5">
    <location>
        <begin position="253"/>
        <end position="274"/>
    </location>
</feature>
<feature type="chain" id="PRO_5019142327" description="diguanylate cyclase" evidence="6">
    <location>
        <begin position="32"/>
        <end position="583"/>
    </location>
</feature>
<dbReference type="GO" id="GO:0052621">
    <property type="term" value="F:diguanylate cyclase activity"/>
    <property type="evidence" value="ECO:0007669"/>
    <property type="project" value="UniProtKB-EC"/>
</dbReference>
<dbReference type="FunFam" id="3.30.70.270:FF:000001">
    <property type="entry name" value="Diguanylate cyclase domain protein"/>
    <property type="match status" value="1"/>
</dbReference>
<dbReference type="Pfam" id="PF00990">
    <property type="entry name" value="GGDEF"/>
    <property type="match status" value="1"/>
</dbReference>
<dbReference type="InterPro" id="IPR029787">
    <property type="entry name" value="Nucleotide_cyclase"/>
</dbReference>
<dbReference type="PROSITE" id="PS50887">
    <property type="entry name" value="GGDEF"/>
    <property type="match status" value="1"/>
</dbReference>
<evidence type="ECO:0000256" key="2">
    <source>
        <dbReference type="ARBA" id="ARBA00012528"/>
    </source>
</evidence>
<comment type="catalytic activity">
    <reaction evidence="3">
        <text>2 GTP = 3',3'-c-di-GMP + 2 diphosphate</text>
        <dbReference type="Rhea" id="RHEA:24898"/>
        <dbReference type="ChEBI" id="CHEBI:33019"/>
        <dbReference type="ChEBI" id="CHEBI:37565"/>
        <dbReference type="ChEBI" id="CHEBI:58805"/>
        <dbReference type="EC" id="2.7.7.65"/>
    </reaction>
</comment>
<dbReference type="Pfam" id="PF07696">
    <property type="entry name" value="7TMR-DISMED2"/>
    <property type="match status" value="1"/>
</dbReference>
<evidence type="ECO:0000256" key="6">
    <source>
        <dbReference type="SAM" id="SignalP"/>
    </source>
</evidence>
<dbReference type="Gene3D" id="3.30.70.270">
    <property type="match status" value="1"/>
</dbReference>
<dbReference type="PANTHER" id="PTHR45138">
    <property type="entry name" value="REGULATORY COMPONENTS OF SENSORY TRANSDUCTION SYSTEM"/>
    <property type="match status" value="1"/>
</dbReference>
<keyword evidence="6" id="KW-0732">Signal</keyword>
<dbReference type="EMBL" id="PIPX01000003">
    <property type="protein sequence ID" value="RUO52363.1"/>
    <property type="molecule type" value="Genomic_DNA"/>
</dbReference>
<evidence type="ECO:0000259" key="7">
    <source>
        <dbReference type="PROSITE" id="PS50887"/>
    </source>
</evidence>
<protein>
    <recommendedName>
        <fullName evidence="2">diguanylate cyclase</fullName>
        <ecNumber evidence="2">2.7.7.65</ecNumber>
    </recommendedName>
</protein>
<keyword evidence="9" id="KW-1185">Reference proteome</keyword>
<comment type="caution">
    <text evidence="8">The sequence shown here is derived from an EMBL/GenBank/DDBJ whole genome shotgun (WGS) entry which is preliminary data.</text>
</comment>
<feature type="transmembrane region" description="Helical" evidence="5">
    <location>
        <begin position="221"/>
        <end position="241"/>
    </location>
</feature>
<evidence type="ECO:0000256" key="5">
    <source>
        <dbReference type="SAM" id="Phobius"/>
    </source>
</evidence>
<dbReference type="InterPro" id="IPR050469">
    <property type="entry name" value="Diguanylate_Cyclase"/>
</dbReference>
<dbReference type="Proteomes" id="UP000287649">
    <property type="component" value="Unassembled WGS sequence"/>
</dbReference>
<dbReference type="SUPFAM" id="SSF55073">
    <property type="entry name" value="Nucleotide cyclase"/>
    <property type="match status" value="1"/>
</dbReference>
<dbReference type="NCBIfam" id="TIGR00254">
    <property type="entry name" value="GGDEF"/>
    <property type="match status" value="1"/>
</dbReference>
<keyword evidence="5" id="KW-0472">Membrane</keyword>
<evidence type="ECO:0000313" key="9">
    <source>
        <dbReference type="Proteomes" id="UP000287649"/>
    </source>
</evidence>
<keyword evidence="4" id="KW-0175">Coiled coil</keyword>
<dbReference type="GO" id="GO:0005886">
    <property type="term" value="C:plasma membrane"/>
    <property type="evidence" value="ECO:0007669"/>
    <property type="project" value="TreeGrafter"/>
</dbReference>
<comment type="cofactor">
    <cofactor evidence="1">
        <name>Mg(2+)</name>
        <dbReference type="ChEBI" id="CHEBI:18420"/>
    </cofactor>
</comment>
<evidence type="ECO:0000313" key="8">
    <source>
        <dbReference type="EMBL" id="RUO52363.1"/>
    </source>
</evidence>
<proteinExistence type="predicted"/>
<dbReference type="Pfam" id="PF07695">
    <property type="entry name" value="7TMR-DISM_7TM"/>
    <property type="match status" value="1"/>
</dbReference>
<reference evidence="9" key="1">
    <citation type="journal article" date="2018" name="Front. Microbiol.">
        <title>Genome-Based Analysis Reveals the Taxonomy and Diversity of the Family Idiomarinaceae.</title>
        <authorList>
            <person name="Liu Y."/>
            <person name="Lai Q."/>
            <person name="Shao Z."/>
        </authorList>
    </citation>
    <scope>NUCLEOTIDE SEQUENCE [LARGE SCALE GENOMIC DNA]</scope>
    <source>
        <strain evidence="9">PO-M2</strain>
    </source>
</reference>
<name>A0A432XUN2_9GAMM</name>